<comment type="caution">
    <text evidence="1">The sequence shown here is derived from an EMBL/GenBank/DDBJ whole genome shotgun (WGS) entry which is preliminary data.</text>
</comment>
<gene>
    <name evidence="1" type="ORF">S06H3_28058</name>
</gene>
<sequence>YRLDETNVPLWRKEHWNNVLAMNQAFDQNIGKSPRLKPTPFVFGGNMVIHRELLANVAFDPAITRGEDIDFLINTRISGMKFWLDNTLSIMHLPPSKKNPQWLSFREDIKRFLYENKKVSDHSYLDEVSRDELMPYPGLFLGEDLEEKILAANKLLYRDYKEARDRPGMEQCNINEEIVKSDKYKAIDTRKWLLELKSNWKVLTNAASGIGIPG</sequence>
<dbReference type="Gene3D" id="3.90.550.10">
    <property type="entry name" value="Spore Coat Polysaccharide Biosynthesis Protein SpsA, Chain A"/>
    <property type="match status" value="1"/>
</dbReference>
<feature type="non-terminal residue" evidence="1">
    <location>
        <position position="1"/>
    </location>
</feature>
<dbReference type="SUPFAM" id="SSF53448">
    <property type="entry name" value="Nucleotide-diphospho-sugar transferases"/>
    <property type="match status" value="1"/>
</dbReference>
<protein>
    <submittedName>
        <fullName evidence="1">Uncharacterized protein</fullName>
    </submittedName>
</protein>
<organism evidence="1">
    <name type="scientific">marine sediment metagenome</name>
    <dbReference type="NCBI Taxonomy" id="412755"/>
    <lineage>
        <taxon>unclassified sequences</taxon>
        <taxon>metagenomes</taxon>
        <taxon>ecological metagenomes</taxon>
    </lineage>
</organism>
<dbReference type="InterPro" id="IPR029044">
    <property type="entry name" value="Nucleotide-diphossugar_trans"/>
</dbReference>
<reference evidence="1" key="1">
    <citation type="journal article" date="2014" name="Front. Microbiol.">
        <title>High frequency of phylogenetically diverse reductive dehalogenase-homologous genes in deep subseafloor sedimentary metagenomes.</title>
        <authorList>
            <person name="Kawai M."/>
            <person name="Futagami T."/>
            <person name="Toyoda A."/>
            <person name="Takaki Y."/>
            <person name="Nishi S."/>
            <person name="Hori S."/>
            <person name="Arai W."/>
            <person name="Tsubouchi T."/>
            <person name="Morono Y."/>
            <person name="Uchiyama I."/>
            <person name="Ito T."/>
            <person name="Fujiyama A."/>
            <person name="Inagaki F."/>
            <person name="Takami H."/>
        </authorList>
    </citation>
    <scope>NUCLEOTIDE SEQUENCE</scope>
    <source>
        <strain evidence="1">Expedition CK06-06</strain>
    </source>
</reference>
<proteinExistence type="predicted"/>
<dbReference type="AlphaFoldDB" id="X1M371"/>
<accession>X1M371</accession>
<evidence type="ECO:0000313" key="1">
    <source>
        <dbReference type="EMBL" id="GAI25813.1"/>
    </source>
</evidence>
<dbReference type="EMBL" id="BARV01016339">
    <property type="protein sequence ID" value="GAI25813.1"/>
    <property type="molecule type" value="Genomic_DNA"/>
</dbReference>
<name>X1M371_9ZZZZ</name>